<proteinExistence type="predicted"/>
<evidence type="ECO:0000259" key="1">
    <source>
        <dbReference type="Pfam" id="PF20700"/>
    </source>
</evidence>
<gene>
    <name evidence="2" type="ORF">QE152_g6108</name>
</gene>
<feature type="domain" description="Mutator-like transposase" evidence="1">
    <location>
        <begin position="1"/>
        <end position="140"/>
    </location>
</feature>
<reference evidence="2 3" key="1">
    <citation type="journal article" date="2024" name="BMC Genomics">
        <title>De novo assembly and annotation of Popillia japonica's genome with initial clues to its potential as an invasive pest.</title>
        <authorList>
            <person name="Cucini C."/>
            <person name="Boschi S."/>
            <person name="Funari R."/>
            <person name="Cardaioli E."/>
            <person name="Iannotti N."/>
            <person name="Marturano G."/>
            <person name="Paoli F."/>
            <person name="Bruttini M."/>
            <person name="Carapelli A."/>
            <person name="Frati F."/>
            <person name="Nardi F."/>
        </authorList>
    </citation>
    <scope>NUCLEOTIDE SEQUENCE [LARGE SCALE GENOMIC DNA]</scope>
    <source>
        <strain evidence="2">DMR45628</strain>
    </source>
</reference>
<name>A0AAW1MGG6_POPJA</name>
<dbReference type="Pfam" id="PF20700">
    <property type="entry name" value="Mutator"/>
    <property type="match status" value="1"/>
</dbReference>
<evidence type="ECO:0000313" key="2">
    <source>
        <dbReference type="EMBL" id="KAK9746457.1"/>
    </source>
</evidence>
<dbReference type="EMBL" id="JASPKY010000039">
    <property type="protein sequence ID" value="KAK9746457.1"/>
    <property type="molecule type" value="Genomic_DNA"/>
</dbReference>
<protein>
    <recommendedName>
        <fullName evidence="1">Mutator-like transposase domain-containing protein</fullName>
    </recommendedName>
</protein>
<organism evidence="2 3">
    <name type="scientific">Popillia japonica</name>
    <name type="common">Japanese beetle</name>
    <dbReference type="NCBI Taxonomy" id="7064"/>
    <lineage>
        <taxon>Eukaryota</taxon>
        <taxon>Metazoa</taxon>
        <taxon>Ecdysozoa</taxon>
        <taxon>Arthropoda</taxon>
        <taxon>Hexapoda</taxon>
        <taxon>Insecta</taxon>
        <taxon>Pterygota</taxon>
        <taxon>Neoptera</taxon>
        <taxon>Endopterygota</taxon>
        <taxon>Coleoptera</taxon>
        <taxon>Polyphaga</taxon>
        <taxon>Scarabaeiformia</taxon>
        <taxon>Scarabaeidae</taxon>
        <taxon>Rutelinae</taxon>
        <taxon>Popillia</taxon>
    </lineage>
</organism>
<dbReference type="AlphaFoldDB" id="A0AAW1MGG6"/>
<dbReference type="Proteomes" id="UP001458880">
    <property type="component" value="Unassembled WGS sequence"/>
</dbReference>
<sequence>MEKAGKEELRLAKEAGDVDERGRGVISVFVDGAWCKRSYKTNYNASSGVAAIIGQRTKRVLFVGVKNKYCCLCDRNTNVNKTHVCYKNWTKSSAAMESAIIIEGFKKSIEMHSLIYGRIIGDGDSSVIINRIKDISKKPKLDKDIKHILTNNQLRFRTAITKAIAYRSRESKST</sequence>
<accession>A0AAW1MGG6</accession>
<comment type="caution">
    <text evidence="2">The sequence shown here is derived from an EMBL/GenBank/DDBJ whole genome shotgun (WGS) entry which is preliminary data.</text>
</comment>
<evidence type="ECO:0000313" key="3">
    <source>
        <dbReference type="Proteomes" id="UP001458880"/>
    </source>
</evidence>
<dbReference type="InterPro" id="IPR049012">
    <property type="entry name" value="Mutator_transp_dom"/>
</dbReference>
<keyword evidence="3" id="KW-1185">Reference proteome</keyword>